<feature type="transmembrane region" description="Helical" evidence="2">
    <location>
        <begin position="7"/>
        <end position="34"/>
    </location>
</feature>
<protein>
    <submittedName>
        <fullName evidence="3">Uncharacterized protein</fullName>
    </submittedName>
</protein>
<keyword evidence="2" id="KW-0812">Transmembrane</keyword>
<sequence>MILTQDFILGVLIAAIALFVSTMLTLVYCIAIHMEDDNEDDIDDFTETDSDTDIKNEELPREI</sequence>
<reference evidence="3 4" key="1">
    <citation type="submission" date="2024-04" db="EMBL/GenBank/DDBJ databases">
        <title>Tritrichomonas musculus Genome.</title>
        <authorList>
            <person name="Alves-Ferreira E."/>
            <person name="Grigg M."/>
            <person name="Lorenzi H."/>
            <person name="Galac M."/>
        </authorList>
    </citation>
    <scope>NUCLEOTIDE SEQUENCE [LARGE SCALE GENOMIC DNA]</scope>
    <source>
        <strain evidence="3 4">EAF2021</strain>
    </source>
</reference>
<dbReference type="EMBL" id="JAPFFF010000003">
    <property type="protein sequence ID" value="KAK8894917.1"/>
    <property type="molecule type" value="Genomic_DNA"/>
</dbReference>
<gene>
    <name evidence="3" type="ORF">M9Y10_023358</name>
</gene>
<organism evidence="3 4">
    <name type="scientific">Tritrichomonas musculus</name>
    <dbReference type="NCBI Taxonomy" id="1915356"/>
    <lineage>
        <taxon>Eukaryota</taxon>
        <taxon>Metamonada</taxon>
        <taxon>Parabasalia</taxon>
        <taxon>Tritrichomonadida</taxon>
        <taxon>Tritrichomonadidae</taxon>
        <taxon>Tritrichomonas</taxon>
    </lineage>
</organism>
<keyword evidence="4" id="KW-1185">Reference proteome</keyword>
<evidence type="ECO:0000313" key="3">
    <source>
        <dbReference type="EMBL" id="KAK8894917.1"/>
    </source>
</evidence>
<dbReference type="Proteomes" id="UP001470230">
    <property type="component" value="Unassembled WGS sequence"/>
</dbReference>
<feature type="compositionally biased region" description="Acidic residues" evidence="1">
    <location>
        <begin position="40"/>
        <end position="51"/>
    </location>
</feature>
<proteinExistence type="predicted"/>
<keyword evidence="2" id="KW-0472">Membrane</keyword>
<feature type="region of interest" description="Disordered" evidence="1">
    <location>
        <begin position="40"/>
        <end position="63"/>
    </location>
</feature>
<keyword evidence="2" id="KW-1133">Transmembrane helix</keyword>
<evidence type="ECO:0000313" key="4">
    <source>
        <dbReference type="Proteomes" id="UP001470230"/>
    </source>
</evidence>
<comment type="caution">
    <text evidence="3">The sequence shown here is derived from an EMBL/GenBank/DDBJ whole genome shotgun (WGS) entry which is preliminary data.</text>
</comment>
<name>A0ABR2KWT4_9EUKA</name>
<accession>A0ABR2KWT4</accession>
<evidence type="ECO:0000256" key="1">
    <source>
        <dbReference type="SAM" id="MobiDB-lite"/>
    </source>
</evidence>
<evidence type="ECO:0000256" key="2">
    <source>
        <dbReference type="SAM" id="Phobius"/>
    </source>
</evidence>
<feature type="compositionally biased region" description="Basic and acidic residues" evidence="1">
    <location>
        <begin position="52"/>
        <end position="63"/>
    </location>
</feature>